<reference evidence="3 5" key="4">
    <citation type="submission" date="2019-04" db="EMBL/GenBank/DDBJ databases">
        <title>A reverse ecology approach based on a biological definition of microbial populations.</title>
        <authorList>
            <person name="Arevalo P."/>
            <person name="Vaninsberghe D."/>
            <person name="Elsherbini J."/>
            <person name="Gore J."/>
            <person name="Polz M."/>
        </authorList>
    </citation>
    <scope>NUCLEOTIDE SEQUENCE [LARGE SCALE GENOMIC DNA]</scope>
    <source>
        <strain evidence="3 5">10N.222.45.A8</strain>
    </source>
</reference>
<dbReference type="InterPro" id="IPR008271">
    <property type="entry name" value="Ser/Thr_kinase_AS"/>
</dbReference>
<dbReference type="EMBL" id="MDBP01000002">
    <property type="protein sequence ID" value="PMP18585.1"/>
    <property type="molecule type" value="Genomic_DNA"/>
</dbReference>
<feature type="domain" description="Protein kinase" evidence="1">
    <location>
        <begin position="1"/>
        <end position="228"/>
    </location>
</feature>
<evidence type="ECO:0000313" key="4">
    <source>
        <dbReference type="Proteomes" id="UP000235579"/>
    </source>
</evidence>
<dbReference type="PANTHER" id="PTHR44167:SF24">
    <property type="entry name" value="SERINE_THREONINE-PROTEIN KINASE CHK2"/>
    <property type="match status" value="1"/>
</dbReference>
<evidence type="ECO:0000313" key="2">
    <source>
        <dbReference type="EMBL" id="PMP18585.1"/>
    </source>
</evidence>
<dbReference type="PROSITE" id="PS50011">
    <property type="entry name" value="PROTEIN_KINASE_DOM"/>
    <property type="match status" value="1"/>
</dbReference>
<reference evidence="2" key="2">
    <citation type="submission" date="2016-07" db="EMBL/GenBank/DDBJ databases">
        <authorList>
            <person name="Wan K."/>
            <person name="Booth B."/>
            <person name="Spirohn K."/>
            <person name="Hao T."/>
            <person name="Hu Y."/>
            <person name="Calderwood M."/>
            <person name="Hill D."/>
            <person name="Mohr S."/>
            <person name="Vidal M."/>
            <person name="Celniker S."/>
            <person name="Perrimon N."/>
        </authorList>
    </citation>
    <scope>NUCLEOTIDE SEQUENCE</scope>
    <source>
        <strain evidence="2">10N.222.48.A2</strain>
    </source>
</reference>
<dbReference type="GO" id="GO:0005524">
    <property type="term" value="F:ATP binding"/>
    <property type="evidence" value="ECO:0007669"/>
    <property type="project" value="InterPro"/>
</dbReference>
<evidence type="ECO:0000313" key="5">
    <source>
        <dbReference type="Proteomes" id="UP000308018"/>
    </source>
</evidence>
<dbReference type="InterPro" id="IPR011009">
    <property type="entry name" value="Kinase-like_dom_sf"/>
</dbReference>
<dbReference type="Gene3D" id="1.10.510.10">
    <property type="entry name" value="Transferase(Phosphotransferase) domain 1"/>
    <property type="match status" value="1"/>
</dbReference>
<evidence type="ECO:0000259" key="1">
    <source>
        <dbReference type="PROSITE" id="PS50011"/>
    </source>
</evidence>
<keyword evidence="3" id="KW-0808">Transferase</keyword>
<dbReference type="Proteomes" id="UP000235579">
    <property type="component" value="Unassembled WGS sequence"/>
</dbReference>
<proteinExistence type="predicted"/>
<dbReference type="GO" id="GO:0004674">
    <property type="term" value="F:protein serine/threonine kinase activity"/>
    <property type="evidence" value="ECO:0007669"/>
    <property type="project" value="TreeGrafter"/>
</dbReference>
<evidence type="ECO:0000313" key="3">
    <source>
        <dbReference type="EMBL" id="TKG30617.1"/>
    </source>
</evidence>
<protein>
    <submittedName>
        <fullName evidence="3">Protein kinase family protein</fullName>
    </submittedName>
</protein>
<dbReference type="Pfam" id="PF00069">
    <property type="entry name" value="Pkinase"/>
    <property type="match status" value="1"/>
</dbReference>
<dbReference type="PROSITE" id="PS00108">
    <property type="entry name" value="PROTEIN_KINASE_ST"/>
    <property type="match status" value="1"/>
</dbReference>
<dbReference type="SUPFAM" id="SSF56112">
    <property type="entry name" value="Protein kinase-like (PK-like)"/>
    <property type="match status" value="1"/>
</dbReference>
<dbReference type="Proteomes" id="UP000308018">
    <property type="component" value="Unassembled WGS sequence"/>
</dbReference>
<dbReference type="RefSeq" id="WP_102257295.1">
    <property type="nucleotide sequence ID" value="NZ_MDBP01000002.1"/>
</dbReference>
<organism evidence="2 4">
    <name type="scientific">Vibrio tasmaniensis</name>
    <dbReference type="NCBI Taxonomy" id="212663"/>
    <lineage>
        <taxon>Bacteria</taxon>
        <taxon>Pseudomonadati</taxon>
        <taxon>Pseudomonadota</taxon>
        <taxon>Gammaproteobacteria</taxon>
        <taxon>Vibrionales</taxon>
        <taxon>Vibrionaceae</taxon>
        <taxon>Vibrio</taxon>
    </lineage>
</organism>
<gene>
    <name evidence="2" type="ORF">BCS92_00415</name>
    <name evidence="3" type="ORF">FC057_15925</name>
</gene>
<dbReference type="SMART" id="SM00220">
    <property type="entry name" value="S_TKc"/>
    <property type="match status" value="1"/>
</dbReference>
<dbReference type="InterPro" id="IPR000719">
    <property type="entry name" value="Prot_kinase_dom"/>
</dbReference>
<dbReference type="EMBL" id="SYVV01000029">
    <property type="protein sequence ID" value="TKG30617.1"/>
    <property type="molecule type" value="Genomic_DNA"/>
</dbReference>
<name>A0A2N7NNW8_9VIBR</name>
<keyword evidence="3" id="KW-0418">Kinase</keyword>
<accession>A0A2N7NNW8</accession>
<dbReference type="AlphaFoldDB" id="A0A2N7NNW8"/>
<reference evidence="2" key="3">
    <citation type="journal article" date="2018" name="Nature">
        <title>A major lineage of non-tailed dsDNA viruses as unrecognized killers of marine bacteria.</title>
        <authorList>
            <person name="Kauffman K.M."/>
            <person name="Hussain F.A."/>
            <person name="Yang J."/>
            <person name="Arevalo P."/>
            <person name="Brown J.M."/>
            <person name="Chang W.K."/>
            <person name="VanInsberghe D."/>
            <person name="Elsherbini J."/>
            <person name="Sharma R.S."/>
            <person name="Cutler M.B."/>
            <person name="Kelly L."/>
            <person name="Polz M.F."/>
        </authorList>
    </citation>
    <scope>NUCLEOTIDE SEQUENCE</scope>
    <source>
        <strain evidence="2">10N.222.48.A2</strain>
    </source>
</reference>
<reference evidence="4" key="1">
    <citation type="submission" date="2016-07" db="EMBL/GenBank/DDBJ databases">
        <title>Nontailed viruses are major unrecognized killers of bacteria in the ocean.</title>
        <authorList>
            <person name="Kauffman K."/>
            <person name="Hussain F."/>
            <person name="Yang J."/>
            <person name="Arevalo P."/>
            <person name="Brown J."/>
            <person name="Cutler M."/>
            <person name="Kelly L."/>
            <person name="Polz M.F."/>
        </authorList>
    </citation>
    <scope>NUCLEOTIDE SEQUENCE [LARGE SCALE GENOMIC DNA]</scope>
    <source>
        <strain evidence="4">10N.222.48.A2</strain>
    </source>
</reference>
<sequence length="228" mass="26523">MKGEFSDDAKLKQELTNRGYTNLSRLGRRVLQAQHPSWGVVTIKYAQAVKHRHFLKQEAEFLYSNSNYNWPEYCDYFSNQQSDYLVLSHICGITLLQIQTEPSKSNNFPTNWITLLERSIHQVHKLGFVHGDIKPSNIVLTPQGQVHLIDFGSVIKNGTLRSELRFESYTPRYSTPSSVLGKFDDWFALAVILEEYFDQFDNKSSSKQSFQYISLPSRYHMLLRKCRS</sequence>
<comment type="caution">
    <text evidence="2">The sequence shown here is derived from an EMBL/GenBank/DDBJ whole genome shotgun (WGS) entry which is preliminary data.</text>
</comment>
<dbReference type="PANTHER" id="PTHR44167">
    <property type="entry name" value="OVARIAN-SPECIFIC SERINE/THREONINE-PROTEIN KINASE LOK-RELATED"/>
    <property type="match status" value="1"/>
</dbReference>